<name>A0AAF3EDD3_9BILA</name>
<feature type="region of interest" description="Disordered" evidence="1">
    <location>
        <begin position="1"/>
        <end position="21"/>
    </location>
</feature>
<accession>A0AAF3EDD3</accession>
<proteinExistence type="predicted"/>
<reference evidence="3" key="1">
    <citation type="submission" date="2024-02" db="UniProtKB">
        <authorList>
            <consortium name="WormBaseParasite"/>
        </authorList>
    </citation>
    <scope>IDENTIFICATION</scope>
</reference>
<keyword evidence="2" id="KW-1185">Reference proteome</keyword>
<evidence type="ECO:0000313" key="3">
    <source>
        <dbReference type="WBParaSite" id="MBELARI_LOCUS1199"/>
    </source>
</evidence>
<protein>
    <submittedName>
        <fullName evidence="3">Uncharacterized protein</fullName>
    </submittedName>
</protein>
<sequence length="177" mass="20411">MNALPGQRPETQVKAHDGNGGDSSEWYKFSLKKTCFGGQYFKGFCLSLEDLYFNDGEDPIYHCETSFLVHITDKYMNQIVQEFLTKIYDDLKTPKNQRENVMICGKIWYTNEGWNVINEQCLSTDGINPYSKFINNTVPAYQLGLIFMNPNGFWVGVENFRQNGRTGYKGICSYPIF</sequence>
<organism evidence="2 3">
    <name type="scientific">Mesorhabditis belari</name>
    <dbReference type="NCBI Taxonomy" id="2138241"/>
    <lineage>
        <taxon>Eukaryota</taxon>
        <taxon>Metazoa</taxon>
        <taxon>Ecdysozoa</taxon>
        <taxon>Nematoda</taxon>
        <taxon>Chromadorea</taxon>
        <taxon>Rhabditida</taxon>
        <taxon>Rhabditina</taxon>
        <taxon>Rhabditomorpha</taxon>
        <taxon>Rhabditoidea</taxon>
        <taxon>Rhabditidae</taxon>
        <taxon>Mesorhabditinae</taxon>
        <taxon>Mesorhabditis</taxon>
    </lineage>
</organism>
<dbReference type="Proteomes" id="UP000887575">
    <property type="component" value="Unassembled WGS sequence"/>
</dbReference>
<evidence type="ECO:0000256" key="1">
    <source>
        <dbReference type="SAM" id="MobiDB-lite"/>
    </source>
</evidence>
<dbReference type="WBParaSite" id="MBELARI_LOCUS1199">
    <property type="protein sequence ID" value="MBELARI_LOCUS1199"/>
    <property type="gene ID" value="MBELARI_LOCUS1199"/>
</dbReference>
<dbReference type="AlphaFoldDB" id="A0AAF3EDD3"/>
<evidence type="ECO:0000313" key="2">
    <source>
        <dbReference type="Proteomes" id="UP000887575"/>
    </source>
</evidence>